<reference evidence="1 2" key="1">
    <citation type="journal article" date="2022" name="G3 (Bethesda)">
        <title>Whole-genome sequence and methylome profiling of the almond [Prunus dulcis (Mill.) D.A. Webb] cultivar 'Nonpareil'.</title>
        <authorList>
            <person name="D'Amico-Willman K.M."/>
            <person name="Ouma W.Z."/>
            <person name="Meulia T."/>
            <person name="Sideli G.M."/>
            <person name="Gradziel T.M."/>
            <person name="Fresnedo-Ramirez J."/>
        </authorList>
    </citation>
    <scope>NUCLEOTIDE SEQUENCE [LARGE SCALE GENOMIC DNA]</scope>
    <source>
        <strain evidence="1">Clone GOH B32 T37-40</strain>
    </source>
</reference>
<sequence>MTFDEEPKSTRGINTISRVVKRKRKIQKIKPVVEYNKRGRPHGKAVVEMQSYIGALAHNKVPPMDKKWTELLKDVKEQIWEAVQMAYVVGQGCKKIVLSSTTEK</sequence>
<evidence type="ECO:0000313" key="2">
    <source>
        <dbReference type="Proteomes" id="UP001054821"/>
    </source>
</evidence>
<evidence type="ECO:0000313" key="1">
    <source>
        <dbReference type="EMBL" id="KAI5339143.1"/>
    </source>
</evidence>
<dbReference type="AlphaFoldDB" id="A0AAD4ZBL4"/>
<dbReference type="EMBL" id="JAJFAZ020000003">
    <property type="protein sequence ID" value="KAI5339143.1"/>
    <property type="molecule type" value="Genomic_DNA"/>
</dbReference>
<dbReference type="Proteomes" id="UP001054821">
    <property type="component" value="Chromosome 3"/>
</dbReference>
<keyword evidence="2" id="KW-1185">Reference proteome</keyword>
<accession>A0AAD4ZBL4</accession>
<gene>
    <name evidence="1" type="ORF">L3X38_018415</name>
</gene>
<name>A0AAD4ZBL4_PRUDU</name>
<proteinExistence type="predicted"/>
<protein>
    <submittedName>
        <fullName evidence="1">Uncharacterized protein</fullName>
    </submittedName>
</protein>
<comment type="caution">
    <text evidence="1">The sequence shown here is derived from an EMBL/GenBank/DDBJ whole genome shotgun (WGS) entry which is preliminary data.</text>
</comment>
<organism evidence="1 2">
    <name type="scientific">Prunus dulcis</name>
    <name type="common">Almond</name>
    <name type="synonym">Amygdalus dulcis</name>
    <dbReference type="NCBI Taxonomy" id="3755"/>
    <lineage>
        <taxon>Eukaryota</taxon>
        <taxon>Viridiplantae</taxon>
        <taxon>Streptophyta</taxon>
        <taxon>Embryophyta</taxon>
        <taxon>Tracheophyta</taxon>
        <taxon>Spermatophyta</taxon>
        <taxon>Magnoliopsida</taxon>
        <taxon>eudicotyledons</taxon>
        <taxon>Gunneridae</taxon>
        <taxon>Pentapetalae</taxon>
        <taxon>rosids</taxon>
        <taxon>fabids</taxon>
        <taxon>Rosales</taxon>
        <taxon>Rosaceae</taxon>
        <taxon>Amygdaloideae</taxon>
        <taxon>Amygdaleae</taxon>
        <taxon>Prunus</taxon>
    </lineage>
</organism>